<evidence type="ECO:0000256" key="7">
    <source>
        <dbReference type="ARBA" id="ARBA00023002"/>
    </source>
</evidence>
<evidence type="ECO:0000256" key="10">
    <source>
        <dbReference type="ARBA" id="ARBA00023136"/>
    </source>
</evidence>
<comment type="subcellular location">
    <subcellularLocation>
        <location evidence="1">Membrane</location>
        <topology evidence="1">Multi-pass membrane protein</topology>
    </subcellularLocation>
</comment>
<dbReference type="InterPro" id="IPR015876">
    <property type="entry name" value="Acyl-CoA_DS"/>
</dbReference>
<keyword evidence="16" id="KW-1185">Reference proteome</keyword>
<evidence type="ECO:0000256" key="12">
    <source>
        <dbReference type="RuleBase" id="RU000581"/>
    </source>
</evidence>
<keyword evidence="8" id="KW-0408">Iron</keyword>
<keyword evidence="10 13" id="KW-0472">Membrane</keyword>
<dbReference type="PRINTS" id="PR00075">
    <property type="entry name" value="FACDDSATRASE"/>
</dbReference>
<comment type="caution">
    <text evidence="15">The sequence shown here is derived from an EMBL/GenBank/DDBJ whole genome shotgun (WGS) entry which is preliminary data.</text>
</comment>
<reference evidence="15" key="1">
    <citation type="journal article" date="2023" name="G3 (Bethesda)">
        <title>Whole genome assemblies of Zophobas morio and Tenebrio molitor.</title>
        <authorList>
            <person name="Kaur S."/>
            <person name="Stinson S.A."/>
            <person name="diCenzo G.C."/>
        </authorList>
    </citation>
    <scope>NUCLEOTIDE SEQUENCE</scope>
    <source>
        <strain evidence="15">QUZm001</strain>
    </source>
</reference>
<keyword evidence="7 12" id="KW-0560">Oxidoreductase</keyword>
<evidence type="ECO:0000313" key="16">
    <source>
        <dbReference type="Proteomes" id="UP001168821"/>
    </source>
</evidence>
<evidence type="ECO:0000256" key="4">
    <source>
        <dbReference type="ARBA" id="ARBA00022692"/>
    </source>
</evidence>
<keyword evidence="9" id="KW-0443">Lipid metabolism</keyword>
<name>A0AA38J6J1_9CUCU</name>
<comment type="domain">
    <text evidence="12">The histidine box domains are involved in binding the catalytic metal ions.</text>
</comment>
<evidence type="ECO:0000256" key="2">
    <source>
        <dbReference type="ARBA" id="ARBA00009295"/>
    </source>
</evidence>
<evidence type="ECO:0000256" key="8">
    <source>
        <dbReference type="ARBA" id="ARBA00023004"/>
    </source>
</evidence>
<keyword evidence="5" id="KW-0276">Fatty acid metabolism</keyword>
<evidence type="ECO:0000256" key="3">
    <source>
        <dbReference type="ARBA" id="ARBA00022516"/>
    </source>
</evidence>
<dbReference type="GO" id="GO:0006636">
    <property type="term" value="P:unsaturated fatty acid biosynthetic process"/>
    <property type="evidence" value="ECO:0007669"/>
    <property type="project" value="TreeGrafter"/>
</dbReference>
<evidence type="ECO:0000256" key="6">
    <source>
        <dbReference type="ARBA" id="ARBA00022989"/>
    </source>
</evidence>
<dbReference type="GO" id="GO:0005789">
    <property type="term" value="C:endoplasmic reticulum membrane"/>
    <property type="evidence" value="ECO:0007669"/>
    <property type="project" value="TreeGrafter"/>
</dbReference>
<dbReference type="GO" id="GO:0004768">
    <property type="term" value="F:stearoyl-CoA 9-desaturase activity"/>
    <property type="evidence" value="ECO:0007669"/>
    <property type="project" value="TreeGrafter"/>
</dbReference>
<gene>
    <name evidence="15" type="ORF">Zmor_001168</name>
</gene>
<comment type="cofactor">
    <cofactor evidence="12">
        <name>Fe(2+)</name>
        <dbReference type="ChEBI" id="CHEBI:29033"/>
    </cofactor>
</comment>
<dbReference type="GO" id="GO:0005506">
    <property type="term" value="F:iron ion binding"/>
    <property type="evidence" value="ECO:0007669"/>
    <property type="project" value="TreeGrafter"/>
</dbReference>
<dbReference type="CDD" id="cd03505">
    <property type="entry name" value="Delta9-FADS-like"/>
    <property type="match status" value="1"/>
</dbReference>
<feature type="transmembrane region" description="Helical" evidence="13">
    <location>
        <begin position="211"/>
        <end position="231"/>
    </location>
</feature>
<evidence type="ECO:0000256" key="13">
    <source>
        <dbReference type="SAM" id="Phobius"/>
    </source>
</evidence>
<dbReference type="InterPro" id="IPR005804">
    <property type="entry name" value="FA_desaturase_dom"/>
</dbReference>
<dbReference type="AlphaFoldDB" id="A0AA38J6J1"/>
<feature type="transmembrane region" description="Helical" evidence="13">
    <location>
        <begin position="176"/>
        <end position="199"/>
    </location>
</feature>
<dbReference type="Proteomes" id="UP001168821">
    <property type="component" value="Unassembled WGS sequence"/>
</dbReference>
<evidence type="ECO:0000256" key="1">
    <source>
        <dbReference type="ARBA" id="ARBA00004141"/>
    </source>
</evidence>
<evidence type="ECO:0000256" key="5">
    <source>
        <dbReference type="ARBA" id="ARBA00022832"/>
    </source>
</evidence>
<keyword evidence="11 12" id="KW-0275">Fatty acid biosynthesis</keyword>
<sequence length="360" mass="42453">MPPRSTTKVQTSELQMTELQEKKVYKWKFHWRNIILNIIMHLTAVYGLYLCFASAQWKTPLFGLLILILAILGMTAGTHRLWSHKSYKAKLPLRILLIIFQTLTLQNHAYQWSSYHRIHHKYVDTDADPHNSRRGFFYCHIGWLLIQPEPEFLEKYNSMRFDDLQSDKILMFQKKYYLMLFAPFIGVLIPTMIPCYFWGETLENSFFIVTMLRYCLCSNSMFVINSIAHIYGTKPYDKNILPTESLIVSVATLGEGWHNYHHTFPWDYRAAEFGKLRFNLTTSFINLMAALGWAYDLKIVSEESIIKRAMRTGDGTRKIEKIIKCLEDHEHSDDLVWGWGDKDMTKEYLNYVKISNRKLT</sequence>
<dbReference type="Pfam" id="PF00487">
    <property type="entry name" value="FA_desaturase"/>
    <property type="match status" value="1"/>
</dbReference>
<feature type="transmembrane region" description="Helical" evidence="13">
    <location>
        <begin position="34"/>
        <end position="55"/>
    </location>
</feature>
<feature type="domain" description="Fatty acid desaturase" evidence="14">
    <location>
        <begin position="59"/>
        <end position="265"/>
    </location>
</feature>
<accession>A0AA38J6J1</accession>
<keyword evidence="3 12" id="KW-0444">Lipid biosynthesis</keyword>
<evidence type="ECO:0000256" key="11">
    <source>
        <dbReference type="ARBA" id="ARBA00023160"/>
    </source>
</evidence>
<comment type="similarity">
    <text evidence="2 12">Belongs to the fatty acid desaturase type 1 family.</text>
</comment>
<protein>
    <recommendedName>
        <fullName evidence="14">Fatty acid desaturase domain-containing protein</fullName>
    </recommendedName>
</protein>
<feature type="transmembrane region" description="Helical" evidence="13">
    <location>
        <begin position="61"/>
        <end position="82"/>
    </location>
</feature>
<proteinExistence type="inferred from homology"/>
<dbReference type="PANTHER" id="PTHR11351">
    <property type="entry name" value="ACYL-COA DESATURASE"/>
    <property type="match status" value="1"/>
</dbReference>
<dbReference type="EMBL" id="JALNTZ010000001">
    <property type="protein sequence ID" value="KAJ3665682.1"/>
    <property type="molecule type" value="Genomic_DNA"/>
</dbReference>
<evidence type="ECO:0000256" key="9">
    <source>
        <dbReference type="ARBA" id="ARBA00023098"/>
    </source>
</evidence>
<keyword evidence="6 13" id="KW-1133">Transmembrane helix</keyword>
<dbReference type="PANTHER" id="PTHR11351:SF98">
    <property type="entry name" value="RE43130P"/>
    <property type="match status" value="1"/>
</dbReference>
<organism evidence="15 16">
    <name type="scientific">Zophobas morio</name>
    <dbReference type="NCBI Taxonomy" id="2755281"/>
    <lineage>
        <taxon>Eukaryota</taxon>
        <taxon>Metazoa</taxon>
        <taxon>Ecdysozoa</taxon>
        <taxon>Arthropoda</taxon>
        <taxon>Hexapoda</taxon>
        <taxon>Insecta</taxon>
        <taxon>Pterygota</taxon>
        <taxon>Neoptera</taxon>
        <taxon>Endopterygota</taxon>
        <taxon>Coleoptera</taxon>
        <taxon>Polyphaga</taxon>
        <taxon>Cucujiformia</taxon>
        <taxon>Tenebrionidae</taxon>
        <taxon>Zophobas</taxon>
    </lineage>
</organism>
<evidence type="ECO:0000313" key="15">
    <source>
        <dbReference type="EMBL" id="KAJ3665682.1"/>
    </source>
</evidence>
<evidence type="ECO:0000259" key="14">
    <source>
        <dbReference type="Pfam" id="PF00487"/>
    </source>
</evidence>
<keyword evidence="4 12" id="KW-0812">Transmembrane</keyword>